<proteinExistence type="predicted"/>
<organism evidence="1">
    <name type="scientific">Homalodisca liturata</name>
    <dbReference type="NCBI Taxonomy" id="320908"/>
    <lineage>
        <taxon>Eukaryota</taxon>
        <taxon>Metazoa</taxon>
        <taxon>Ecdysozoa</taxon>
        <taxon>Arthropoda</taxon>
        <taxon>Hexapoda</taxon>
        <taxon>Insecta</taxon>
        <taxon>Pterygota</taxon>
        <taxon>Neoptera</taxon>
        <taxon>Paraneoptera</taxon>
        <taxon>Hemiptera</taxon>
        <taxon>Auchenorrhyncha</taxon>
        <taxon>Membracoidea</taxon>
        <taxon>Cicadellidae</taxon>
        <taxon>Cicadellinae</taxon>
        <taxon>Proconiini</taxon>
        <taxon>Homalodisca</taxon>
    </lineage>
</organism>
<dbReference type="EMBL" id="GECU01026376">
    <property type="protein sequence ID" value="JAS81330.1"/>
    <property type="molecule type" value="Transcribed_RNA"/>
</dbReference>
<feature type="non-terminal residue" evidence="1">
    <location>
        <position position="338"/>
    </location>
</feature>
<feature type="non-terminal residue" evidence="1">
    <location>
        <position position="1"/>
    </location>
</feature>
<accession>A0A1B6I351</accession>
<dbReference type="AlphaFoldDB" id="A0A1B6I351"/>
<evidence type="ECO:0000313" key="1">
    <source>
        <dbReference type="EMBL" id="JAS81330.1"/>
    </source>
</evidence>
<reference evidence="1" key="1">
    <citation type="submission" date="2015-11" db="EMBL/GenBank/DDBJ databases">
        <title>De novo transcriptome assembly of four potential Pierce s Disease insect vectors from Arizona vineyards.</title>
        <authorList>
            <person name="Tassone E.E."/>
        </authorList>
    </citation>
    <scope>NUCLEOTIDE SEQUENCE</scope>
</reference>
<sequence>ADALINGKHRVLVVSSELGLEGERVSALVNGAAHGCIALNGLQKLKNLLHKAALEHILEGILKRVPEEAGIVYMRLDLLIVCHEELGDLVPELEICAERGIEIHGLMGLDLLVLAKEHLEVLPVGSGPQGYERMLPQPDRGRPLVNLEDVVEPLVDNGAVEWADVLRDHVVAKLDGPEPVDCRLVAVKHSLGDDQRVQGRLVDVGAGLVEYNAACPVPDDVENKTAEKVALLLVIVEYRNERLQAVQRRPEDLVVVLALQRAQMPERKRALQGQRERERVAVDIHPVRGAQGRGILPQQHVQAGIAHTVKPRHLVVQLVIVRGLLNGERPALHDEVGG</sequence>
<protein>
    <submittedName>
        <fullName evidence="1">Uncharacterized protein</fullName>
    </submittedName>
</protein>
<gene>
    <name evidence="1" type="ORF">g.3732</name>
</gene>
<name>A0A1B6I351_9HEMI</name>